<accession>A0A178UZ14</accession>
<name>A0A178UZ14_ARATH</name>
<gene>
    <name evidence="3" type="ordered locus">AXX17_At4g19480</name>
</gene>
<evidence type="ECO:0000313" key="3">
    <source>
        <dbReference type="EMBL" id="OAO99316.1"/>
    </source>
</evidence>
<evidence type="ECO:0000256" key="1">
    <source>
        <dbReference type="PROSITE-ProRule" id="PRU00285"/>
    </source>
</evidence>
<dbReference type="EMBL" id="LUHQ01000004">
    <property type="protein sequence ID" value="OAO99316.1"/>
    <property type="molecule type" value="Genomic_DNA"/>
</dbReference>
<feature type="domain" description="SHSP" evidence="2">
    <location>
        <begin position="418"/>
        <end position="511"/>
    </location>
</feature>
<dbReference type="InterPro" id="IPR044656">
    <property type="entry name" value="HSP14.7/HSP23.5/HSP23.6-like"/>
</dbReference>
<evidence type="ECO:0000313" key="4">
    <source>
        <dbReference type="Proteomes" id="UP000078284"/>
    </source>
</evidence>
<reference evidence="4" key="1">
    <citation type="journal article" date="2016" name="Proc. Natl. Acad. Sci. U.S.A.">
        <title>Chromosome-level assembly of Arabidopsis thaliana Ler reveals the extent of translocation and inversion polymorphisms.</title>
        <authorList>
            <person name="Zapata L."/>
            <person name="Ding J."/>
            <person name="Willing E.M."/>
            <person name="Hartwig B."/>
            <person name="Bezdan D."/>
            <person name="Jiao W.B."/>
            <person name="Patel V."/>
            <person name="Velikkakam James G."/>
            <person name="Koornneef M."/>
            <person name="Ossowski S."/>
            <person name="Schneeberger K."/>
        </authorList>
    </citation>
    <scope>NUCLEOTIDE SEQUENCE [LARGE SCALE GENOMIC DNA]</scope>
    <source>
        <strain evidence="4">cv. Landsberg erecta</strain>
    </source>
</reference>
<protein>
    <recommendedName>
        <fullName evidence="2">SHSP domain-containing protein</fullName>
    </recommendedName>
</protein>
<dbReference type="PANTHER" id="PTHR46991">
    <property type="entry name" value="23.5 KDA HEAT SHOCK PROTEIN, MITOCHONDRIAL"/>
    <property type="match status" value="1"/>
</dbReference>
<dbReference type="Proteomes" id="UP000078284">
    <property type="component" value="Chromosome 4"/>
</dbReference>
<dbReference type="AlphaFoldDB" id="A0A178UZ14"/>
<dbReference type="PROSITE" id="PS01031">
    <property type="entry name" value="SHSP"/>
    <property type="match status" value="1"/>
</dbReference>
<dbReference type="PANTHER" id="PTHR46991:SF37">
    <property type="entry name" value="57 KDA HEAT SHOCK PROTEIN-RELATED"/>
    <property type="match status" value="1"/>
</dbReference>
<comment type="similarity">
    <text evidence="1">Belongs to the small heat shock protein (HSP20) family.</text>
</comment>
<dbReference type="SUPFAM" id="SSF49764">
    <property type="entry name" value="HSP20-like chaperones"/>
    <property type="match status" value="3"/>
</dbReference>
<comment type="caution">
    <text evidence="3">The sequence shown here is derived from an EMBL/GenBank/DDBJ whole genome shotgun (WGS) entry which is preliminary data.</text>
</comment>
<dbReference type="InterPro" id="IPR002068">
    <property type="entry name" value="A-crystallin/Hsp20_dom"/>
</dbReference>
<organism evidence="3 4">
    <name type="scientific">Arabidopsis thaliana</name>
    <name type="common">Mouse-ear cress</name>
    <dbReference type="NCBI Taxonomy" id="3702"/>
    <lineage>
        <taxon>Eukaryota</taxon>
        <taxon>Viridiplantae</taxon>
        <taxon>Streptophyta</taxon>
        <taxon>Embryophyta</taxon>
        <taxon>Tracheophyta</taxon>
        <taxon>Spermatophyta</taxon>
        <taxon>Magnoliopsida</taxon>
        <taxon>eudicotyledons</taxon>
        <taxon>Gunneridae</taxon>
        <taxon>Pentapetalae</taxon>
        <taxon>rosids</taxon>
        <taxon>malvids</taxon>
        <taxon>Brassicales</taxon>
        <taxon>Brassicaceae</taxon>
        <taxon>Camelineae</taxon>
        <taxon>Arabidopsis</taxon>
    </lineage>
</organism>
<evidence type="ECO:0000259" key="2">
    <source>
        <dbReference type="PROSITE" id="PS01031"/>
    </source>
</evidence>
<dbReference type="CDD" id="cd00298">
    <property type="entry name" value="ACD_sHsps_p23-like"/>
    <property type="match status" value="2"/>
</dbReference>
<dbReference type="ExpressionAtlas" id="A0A178UZ14">
    <property type="expression patterns" value="baseline"/>
</dbReference>
<proteinExistence type="inferred from homology"/>
<sequence>MSIPHIAPVPHPRDGYYATNNPYQVNGPKGFTEFKYLEETHDLFVRLDFPGIQKESVIILLEPSKKAVIVTGEAPKESKHDSSHRKYGIATGLICDCCEISNIQCFVGDGVVRLILSKQKINLRVPIFCSFGGARMPTDASPNIIRGYNPEVAGGHPLAHLRGLNPEGCRGTDPFDPAFTGPTIRPHPSVLEGSTSAYETKQLSNGGLYLRIDMPGVPSDGFIVAVDGNGVVTIMGRAPATMHDSSGRSYVCKVAIVPRGYDWRRIKIIAKHGVIHGFYAMNNPYQANGPKGFAEFKYLEDTHDLFVRLDLPGVKKETVYGTSVGLLCDCCEISNNIHNFVEDGVVRLILSKKKIYPHAPNFCSFGGATIPTGDAPVADGTPYVNLLAHFRGLIPKGRRCTDPGDPAFTGPVVLPHPSVLEGPMMPYETKQLSNGGLYMRVDMPGVPSEKFMVAVDGDGVVTIMGRAPVTMHDTSGRTYVAKVANVPRGYDGGRIKLVPKHGVIRLTIPSN</sequence>
<dbReference type="InterPro" id="IPR008978">
    <property type="entry name" value="HSP20-like_chaperone"/>
</dbReference>